<reference evidence="3" key="1">
    <citation type="submission" date="2014-12" db="EMBL/GenBank/DDBJ databases">
        <authorList>
            <person name="Jaenicke S."/>
        </authorList>
    </citation>
    <scope>NUCLEOTIDE SEQUENCE [LARGE SCALE GENOMIC DNA]</scope>
    <source>
        <strain evidence="3">CBS1600</strain>
    </source>
</reference>
<dbReference type="AlphaFoldDB" id="A0A0H5C0N2"/>
<evidence type="ECO:0000313" key="3">
    <source>
        <dbReference type="EMBL" id="CEP21196.1"/>
    </source>
</evidence>
<dbReference type="Proteomes" id="UP000038830">
    <property type="component" value="Unassembled WGS sequence"/>
</dbReference>
<evidence type="ECO:0000256" key="1">
    <source>
        <dbReference type="SAM" id="Coils"/>
    </source>
</evidence>
<reference evidence="4 6" key="3">
    <citation type="journal article" date="2016" name="Proc. Natl. Acad. Sci. U.S.A.">
        <title>Comparative genomics of biotechnologically important yeasts.</title>
        <authorList>
            <person name="Riley R."/>
            <person name="Haridas S."/>
            <person name="Wolfe K.H."/>
            <person name="Lopes M.R."/>
            <person name="Hittinger C.T."/>
            <person name="Goeker M."/>
            <person name="Salamov A.A."/>
            <person name="Wisecaver J.H."/>
            <person name="Long T.M."/>
            <person name="Calvey C.H."/>
            <person name="Aerts A.L."/>
            <person name="Barry K.W."/>
            <person name="Choi C."/>
            <person name="Clum A."/>
            <person name="Coughlan A.Y."/>
            <person name="Deshpande S."/>
            <person name="Douglass A.P."/>
            <person name="Hanson S.J."/>
            <person name="Klenk H.-P."/>
            <person name="LaButti K.M."/>
            <person name="Lapidus A."/>
            <person name="Lindquist E.A."/>
            <person name="Lipzen A.M."/>
            <person name="Meier-Kolthoff J.P."/>
            <person name="Ohm R.A."/>
            <person name="Otillar R.P."/>
            <person name="Pangilinan J.L."/>
            <person name="Peng Y."/>
            <person name="Rokas A."/>
            <person name="Rosa C.A."/>
            <person name="Scheuner C."/>
            <person name="Sibirny A.A."/>
            <person name="Slot J.C."/>
            <person name="Stielow J.B."/>
            <person name="Sun H."/>
            <person name="Kurtzman C.P."/>
            <person name="Blackwell M."/>
            <person name="Grigoriev I.V."/>
            <person name="Jeffries T.W."/>
        </authorList>
    </citation>
    <scope>NUCLEOTIDE SEQUENCE [LARGE SCALE GENOMIC DNA]</scope>
    <source>
        <strain evidence="6">ATCC 18201 / CBS 1600 / BCRC 20928 / JCM 3617 / NBRC 0987 / NRRL Y-1542</strain>
        <strain evidence="4">NRRL Y-1542</strain>
    </source>
</reference>
<proteinExistence type="predicted"/>
<feature type="coiled-coil region" evidence="1">
    <location>
        <begin position="65"/>
        <end position="155"/>
    </location>
</feature>
<evidence type="ECO:0000256" key="2">
    <source>
        <dbReference type="SAM" id="MobiDB-lite"/>
    </source>
</evidence>
<feature type="compositionally biased region" description="Polar residues" evidence="2">
    <location>
        <begin position="203"/>
        <end position="232"/>
    </location>
</feature>
<sequence length="366" mass="41453">MTLCSLFQDYDRSKDALNEVFLKETSRRSLIHEATLLKTILEQQMYVEMNNSKDSHVQSSLKQDLSKVQGEKRSLDRKISLLQTEIQNLKERALSNAQLQRENISLKNQVKKLTSQLDESKSEIGKASKQFATQRAVLESKLDNAKKNIKTLKDRTSPVKPLTGSILSPQKTSSNERINVLKKPHLNSNFSVSPFLRNRQSKQDLGSSTPVQDNRNNIKTKIFAQSTPNGNVFASPLKDAKPRRSSGLKNLVRPTNSLKAALDNPDKKNKPSLFDDDDEDDDGDIFGNSVLKKAEKKDHDDDTTEKKTQPDIKKKKRKIGSTTIVEETEIDEDEKSIPLKRVKLIDKLGGMSPLKQRNKERSLFKV</sequence>
<reference evidence="5" key="2">
    <citation type="journal article" date="2015" name="J. Biotechnol.">
        <title>The structure of the Cyberlindnera jadinii genome and its relation to Candida utilis analyzed by the occurrence of single nucleotide polymorphisms.</title>
        <authorList>
            <person name="Rupp O."/>
            <person name="Brinkrolf K."/>
            <person name="Buerth C."/>
            <person name="Kunigo M."/>
            <person name="Schneider J."/>
            <person name="Jaenicke S."/>
            <person name="Goesmann A."/>
            <person name="Puehler A."/>
            <person name="Jaeger K.-E."/>
            <person name="Ernst J.F."/>
        </authorList>
    </citation>
    <scope>NUCLEOTIDE SEQUENCE [LARGE SCALE GENOMIC DNA]</scope>
    <source>
        <strain evidence="5">ATCC 18201 / CBS 1600 / BCRC 20928 / JCM 3617 / NBRC 0987 / NRRL Y-1542</strain>
    </source>
</reference>
<feature type="region of interest" description="Disordered" evidence="2">
    <location>
        <begin position="189"/>
        <end position="332"/>
    </location>
</feature>
<feature type="region of interest" description="Disordered" evidence="2">
    <location>
        <begin position="155"/>
        <end position="174"/>
    </location>
</feature>
<gene>
    <name evidence="3" type="ORF">BN1211_1232</name>
    <name evidence="4" type="ORF">CYBJADRAFT_165837</name>
</gene>
<feature type="compositionally biased region" description="Basic and acidic residues" evidence="2">
    <location>
        <begin position="292"/>
        <end position="312"/>
    </location>
</feature>
<dbReference type="EMBL" id="CDQK01000001">
    <property type="protein sequence ID" value="CEP21196.1"/>
    <property type="molecule type" value="Genomic_DNA"/>
</dbReference>
<keyword evidence="6" id="KW-1185">Reference proteome</keyword>
<feature type="compositionally biased region" description="Acidic residues" evidence="2">
    <location>
        <begin position="274"/>
        <end position="284"/>
    </location>
</feature>
<protein>
    <submittedName>
        <fullName evidence="3">Uncharacterized protein</fullName>
    </submittedName>
</protein>
<organism evidence="3 5">
    <name type="scientific">Cyberlindnera jadinii (strain ATCC 18201 / CBS 1600 / BCRC 20928 / JCM 3617 / NBRC 0987 / NRRL Y-1542)</name>
    <name type="common">Torula yeast</name>
    <name type="synonym">Candida utilis</name>
    <dbReference type="NCBI Taxonomy" id="983966"/>
    <lineage>
        <taxon>Eukaryota</taxon>
        <taxon>Fungi</taxon>
        <taxon>Dikarya</taxon>
        <taxon>Ascomycota</taxon>
        <taxon>Saccharomycotina</taxon>
        <taxon>Saccharomycetes</taxon>
        <taxon>Phaffomycetales</taxon>
        <taxon>Phaffomycetaceae</taxon>
        <taxon>Cyberlindnera</taxon>
    </lineage>
</organism>
<evidence type="ECO:0000313" key="5">
    <source>
        <dbReference type="Proteomes" id="UP000038830"/>
    </source>
</evidence>
<evidence type="ECO:0000313" key="4">
    <source>
        <dbReference type="EMBL" id="ODV76578.1"/>
    </source>
</evidence>
<keyword evidence="1" id="KW-0175">Coiled coil</keyword>
<accession>A0A1E4SAS2</accession>
<dbReference type="OrthoDB" id="4058956at2759"/>
<evidence type="ECO:0000313" key="6">
    <source>
        <dbReference type="Proteomes" id="UP000094389"/>
    </source>
</evidence>
<feature type="compositionally biased region" description="Polar residues" evidence="2">
    <location>
        <begin position="165"/>
        <end position="174"/>
    </location>
</feature>
<dbReference type="EMBL" id="KV453925">
    <property type="protein sequence ID" value="ODV76578.1"/>
    <property type="molecule type" value="Genomic_DNA"/>
</dbReference>
<name>A0A0H5C0N2_CYBJN</name>
<dbReference type="RefSeq" id="XP_020073617.1">
    <property type="nucleotide sequence ID" value="XM_020214234.1"/>
</dbReference>
<dbReference type="Gene3D" id="1.10.287.1490">
    <property type="match status" value="1"/>
</dbReference>
<dbReference type="GeneID" id="30988630"/>
<dbReference type="InterPro" id="IPR018479">
    <property type="entry name" value="Lrs4/Mde4"/>
</dbReference>
<accession>A0A0H5C0N2</accession>
<dbReference type="Proteomes" id="UP000094389">
    <property type="component" value="Unassembled WGS sequence"/>
</dbReference>
<dbReference type="Pfam" id="PF10422">
    <property type="entry name" value="LRS4"/>
    <property type="match status" value="1"/>
</dbReference>